<evidence type="ECO:0000313" key="9">
    <source>
        <dbReference type="Proteomes" id="UP000775213"/>
    </source>
</evidence>
<dbReference type="AlphaFoldDB" id="A0AAV7FQJ5"/>
<comment type="catalytic activity">
    <reaction evidence="5">
        <text>(E)-4-coumarate + ATP + CoA = (E)-4-coumaroyl-CoA + AMP + diphosphate</text>
        <dbReference type="Rhea" id="RHEA:19641"/>
        <dbReference type="ChEBI" id="CHEBI:12876"/>
        <dbReference type="ChEBI" id="CHEBI:30616"/>
        <dbReference type="ChEBI" id="CHEBI:33019"/>
        <dbReference type="ChEBI" id="CHEBI:57287"/>
        <dbReference type="ChEBI" id="CHEBI:85008"/>
        <dbReference type="ChEBI" id="CHEBI:456215"/>
        <dbReference type="EC" id="6.2.1.12"/>
    </reaction>
    <physiologicalReaction direction="left-to-right" evidence="5">
        <dbReference type="Rhea" id="RHEA:19642"/>
    </physiologicalReaction>
</comment>
<comment type="similarity">
    <text evidence="1">Belongs to the ATP-dependent AMP-binding enzyme family.</text>
</comment>
<reference evidence="8 9" key="1">
    <citation type="journal article" date="2021" name="Hortic Res">
        <title>Chromosome-scale assembly of the Dendrobium chrysotoxum genome enhances the understanding of orchid evolution.</title>
        <authorList>
            <person name="Zhang Y."/>
            <person name="Zhang G.Q."/>
            <person name="Zhang D."/>
            <person name="Liu X.D."/>
            <person name="Xu X.Y."/>
            <person name="Sun W.H."/>
            <person name="Yu X."/>
            <person name="Zhu X."/>
            <person name="Wang Z.W."/>
            <person name="Zhao X."/>
            <person name="Zhong W.Y."/>
            <person name="Chen H."/>
            <person name="Yin W.L."/>
            <person name="Huang T."/>
            <person name="Niu S.C."/>
            <person name="Liu Z.J."/>
        </authorList>
    </citation>
    <scope>NUCLEOTIDE SEQUENCE [LARGE SCALE GENOMIC DNA]</scope>
    <source>
        <strain evidence="8">Lindl</strain>
    </source>
</reference>
<evidence type="ECO:0000256" key="1">
    <source>
        <dbReference type="ARBA" id="ARBA00006432"/>
    </source>
</evidence>
<keyword evidence="4" id="KW-0547">Nucleotide-binding</keyword>
<feature type="domain" description="AMP-dependent synthetase/ligase" evidence="6">
    <location>
        <begin position="7"/>
        <end position="138"/>
    </location>
</feature>
<evidence type="ECO:0000256" key="3">
    <source>
        <dbReference type="ARBA" id="ARBA00022598"/>
    </source>
</evidence>
<organism evidence="8 9">
    <name type="scientific">Dendrobium chrysotoxum</name>
    <name type="common">Orchid</name>
    <dbReference type="NCBI Taxonomy" id="161865"/>
    <lineage>
        <taxon>Eukaryota</taxon>
        <taxon>Viridiplantae</taxon>
        <taxon>Streptophyta</taxon>
        <taxon>Embryophyta</taxon>
        <taxon>Tracheophyta</taxon>
        <taxon>Spermatophyta</taxon>
        <taxon>Magnoliopsida</taxon>
        <taxon>Liliopsida</taxon>
        <taxon>Asparagales</taxon>
        <taxon>Orchidaceae</taxon>
        <taxon>Epidendroideae</taxon>
        <taxon>Malaxideae</taxon>
        <taxon>Dendrobiinae</taxon>
        <taxon>Dendrobium</taxon>
    </lineage>
</organism>
<dbReference type="Gene3D" id="3.30.300.30">
    <property type="match status" value="1"/>
</dbReference>
<dbReference type="Proteomes" id="UP000775213">
    <property type="component" value="Unassembled WGS sequence"/>
</dbReference>
<dbReference type="GO" id="GO:0005524">
    <property type="term" value="F:ATP binding"/>
    <property type="evidence" value="ECO:0007669"/>
    <property type="project" value="UniProtKB-KW"/>
</dbReference>
<evidence type="ECO:0000256" key="4">
    <source>
        <dbReference type="ARBA" id="ARBA00022840"/>
    </source>
</evidence>
<keyword evidence="9" id="KW-1185">Reference proteome</keyword>
<evidence type="ECO:0000259" key="7">
    <source>
        <dbReference type="Pfam" id="PF13193"/>
    </source>
</evidence>
<comment type="caution">
    <text evidence="8">The sequence shown here is derived from an EMBL/GenBank/DDBJ whole genome shotgun (WGS) entry which is preliminary data.</text>
</comment>
<evidence type="ECO:0000313" key="8">
    <source>
        <dbReference type="EMBL" id="KAH0446007.1"/>
    </source>
</evidence>
<dbReference type="Pfam" id="PF00501">
    <property type="entry name" value="AMP-binding"/>
    <property type="match status" value="1"/>
</dbReference>
<gene>
    <name evidence="8" type="ORF">IEQ34_025158</name>
</gene>
<dbReference type="InterPro" id="IPR045851">
    <property type="entry name" value="AMP-bd_C_sf"/>
</dbReference>
<dbReference type="PANTHER" id="PTHR24096:SF149">
    <property type="entry name" value="AMP-BINDING DOMAIN-CONTAINING PROTEIN-RELATED"/>
    <property type="match status" value="1"/>
</dbReference>
<proteinExistence type="inferred from homology"/>
<protein>
    <recommendedName>
        <fullName evidence="2">4-coumarate--CoA ligase</fullName>
        <ecNumber evidence="2">6.2.1.12</ecNumber>
    </recommendedName>
</protein>
<dbReference type="InterPro" id="IPR000873">
    <property type="entry name" value="AMP-dep_synth/lig_dom"/>
</dbReference>
<keyword evidence="4" id="KW-0067">ATP-binding</keyword>
<keyword evidence="3" id="KW-0436">Ligase</keyword>
<dbReference type="PANTHER" id="PTHR24096">
    <property type="entry name" value="LONG-CHAIN-FATTY-ACID--COA LIGASE"/>
    <property type="match status" value="1"/>
</dbReference>
<evidence type="ECO:0000259" key="6">
    <source>
        <dbReference type="Pfam" id="PF00501"/>
    </source>
</evidence>
<dbReference type="Gene3D" id="3.40.50.12780">
    <property type="entry name" value="N-terminal domain of ligase-like"/>
    <property type="match status" value="1"/>
</dbReference>
<name>A0AAV7FQJ5_DENCH</name>
<evidence type="ECO:0000256" key="5">
    <source>
        <dbReference type="ARBA" id="ARBA00034252"/>
    </source>
</evidence>
<dbReference type="EMBL" id="JAGFBR010000286">
    <property type="protein sequence ID" value="KAH0446007.1"/>
    <property type="molecule type" value="Genomic_DNA"/>
</dbReference>
<sequence>MPPRRPVNFQEWVDAVIKYRCNKFSGTPAVIRALIKNGLAYTLGEAGCLSSVAVGAGTMSPWLCSEAQKALRCPVMANYGLSEVGGALTRASPVLPSTPGSVGRLAGEVQIRIVDTFGNDCEQGELLVKSPTVMKGYFNNPKATMEAVDEHGWLHTGDYARFCDKTEELFIIDRIKELIKYKGWSIAPAELEAVLESHDSVAEAAVVGIQAEEGFGEMPKAFVVLKNGLCLSDTTIDELHELIRTRCLDYKMLRGGIVQIQEMPKNASNKTLRRVLRNMT</sequence>
<dbReference type="SUPFAM" id="SSF56801">
    <property type="entry name" value="Acetyl-CoA synthetase-like"/>
    <property type="match status" value="1"/>
</dbReference>
<dbReference type="GO" id="GO:0016207">
    <property type="term" value="F:4-coumarate-CoA ligase activity"/>
    <property type="evidence" value="ECO:0007669"/>
    <property type="project" value="UniProtKB-EC"/>
</dbReference>
<evidence type="ECO:0000256" key="2">
    <source>
        <dbReference type="ARBA" id="ARBA00012959"/>
    </source>
</evidence>
<dbReference type="EC" id="6.2.1.12" evidence="2"/>
<dbReference type="InterPro" id="IPR042099">
    <property type="entry name" value="ANL_N_sf"/>
</dbReference>
<accession>A0AAV7FQJ5</accession>
<dbReference type="Pfam" id="PF13193">
    <property type="entry name" value="AMP-binding_C"/>
    <property type="match status" value="1"/>
</dbReference>
<feature type="domain" description="AMP-binding enzyme C-terminal" evidence="7">
    <location>
        <begin position="190"/>
        <end position="270"/>
    </location>
</feature>
<dbReference type="InterPro" id="IPR025110">
    <property type="entry name" value="AMP-bd_C"/>
</dbReference>